<keyword evidence="2" id="KW-1185">Reference proteome</keyword>
<organism evidence="1 2">
    <name type="scientific">Cirrhinus molitorella</name>
    <name type="common">mud carp</name>
    <dbReference type="NCBI Taxonomy" id="172907"/>
    <lineage>
        <taxon>Eukaryota</taxon>
        <taxon>Metazoa</taxon>
        <taxon>Chordata</taxon>
        <taxon>Craniata</taxon>
        <taxon>Vertebrata</taxon>
        <taxon>Euteleostomi</taxon>
        <taxon>Actinopterygii</taxon>
        <taxon>Neopterygii</taxon>
        <taxon>Teleostei</taxon>
        <taxon>Ostariophysi</taxon>
        <taxon>Cypriniformes</taxon>
        <taxon>Cyprinidae</taxon>
        <taxon>Labeoninae</taxon>
        <taxon>Labeonini</taxon>
        <taxon>Cirrhinus</taxon>
    </lineage>
</organism>
<proteinExistence type="predicted"/>
<reference evidence="1 2" key="1">
    <citation type="submission" date="2023-09" db="EMBL/GenBank/DDBJ databases">
        <authorList>
            <person name="Wang M."/>
        </authorList>
    </citation>
    <scope>NUCLEOTIDE SEQUENCE [LARGE SCALE GENOMIC DNA]</scope>
    <source>
        <strain evidence="1">GT-2023</strain>
        <tissue evidence="1">Liver</tissue>
    </source>
</reference>
<dbReference type="Proteomes" id="UP001558613">
    <property type="component" value="Unassembled WGS sequence"/>
</dbReference>
<protein>
    <submittedName>
        <fullName evidence="1">Uncharacterized protein</fullName>
    </submittedName>
</protein>
<evidence type="ECO:0000313" key="1">
    <source>
        <dbReference type="EMBL" id="KAL1251558.1"/>
    </source>
</evidence>
<name>A0ABR3LFD3_9TELE</name>
<accession>A0ABR3LFD3</accession>
<gene>
    <name evidence="1" type="ORF">QQF64_019354</name>
</gene>
<dbReference type="EMBL" id="JAYMGO010000022">
    <property type="protein sequence ID" value="KAL1251558.1"/>
    <property type="molecule type" value="Genomic_DNA"/>
</dbReference>
<comment type="caution">
    <text evidence="1">The sequence shown here is derived from an EMBL/GenBank/DDBJ whole genome shotgun (WGS) entry which is preliminary data.</text>
</comment>
<evidence type="ECO:0000313" key="2">
    <source>
        <dbReference type="Proteomes" id="UP001558613"/>
    </source>
</evidence>
<sequence length="99" mass="10775">MERVGGFFRVELHGWKEMRGFNGTDEQHVLPDTHTHTHTPDPANCLFVCLFAGAAARHALILCAKSRHADSKGIQCDPGVFGGTSAYRTHSLSLLVSVS</sequence>